<sequence>MGRFCCPSPDTRPLIPAVPDAPGIVPLIDAARSCRAVCCAAAVFAGIGPEVTACAAFLPCRDADSAVAENAADAAAGCGRAALVSAVPFGALPGAEDGREV</sequence>
<accession>A0A645H546</accession>
<name>A0A645H546_9ZZZZ</name>
<gene>
    <name evidence="1" type="ORF">SDC9_181654</name>
</gene>
<dbReference type="AlphaFoldDB" id="A0A645H546"/>
<dbReference type="EMBL" id="VSSQ01087055">
    <property type="protein sequence ID" value="MPN34161.1"/>
    <property type="molecule type" value="Genomic_DNA"/>
</dbReference>
<organism evidence="1">
    <name type="scientific">bioreactor metagenome</name>
    <dbReference type="NCBI Taxonomy" id="1076179"/>
    <lineage>
        <taxon>unclassified sequences</taxon>
        <taxon>metagenomes</taxon>
        <taxon>ecological metagenomes</taxon>
    </lineage>
</organism>
<proteinExistence type="predicted"/>
<reference evidence="1" key="1">
    <citation type="submission" date="2019-08" db="EMBL/GenBank/DDBJ databases">
        <authorList>
            <person name="Kucharzyk K."/>
            <person name="Murdoch R.W."/>
            <person name="Higgins S."/>
            <person name="Loffler F."/>
        </authorList>
    </citation>
    <scope>NUCLEOTIDE SEQUENCE</scope>
</reference>
<evidence type="ECO:0000313" key="1">
    <source>
        <dbReference type="EMBL" id="MPN34161.1"/>
    </source>
</evidence>
<comment type="caution">
    <text evidence="1">The sequence shown here is derived from an EMBL/GenBank/DDBJ whole genome shotgun (WGS) entry which is preliminary data.</text>
</comment>
<protein>
    <submittedName>
        <fullName evidence="1">Uncharacterized protein</fullName>
    </submittedName>
</protein>